<evidence type="ECO:0000256" key="4">
    <source>
        <dbReference type="ARBA" id="ARBA00023163"/>
    </source>
</evidence>
<dbReference type="EMBL" id="JABUKG010000003">
    <property type="protein sequence ID" value="MBY6319993.1"/>
    <property type="molecule type" value="Genomic_DNA"/>
</dbReference>
<dbReference type="CDD" id="cd08440">
    <property type="entry name" value="PBP2_LTTR_like_4"/>
    <property type="match status" value="1"/>
</dbReference>
<dbReference type="InterPro" id="IPR036388">
    <property type="entry name" value="WH-like_DNA-bd_sf"/>
</dbReference>
<evidence type="ECO:0000256" key="3">
    <source>
        <dbReference type="ARBA" id="ARBA00023125"/>
    </source>
</evidence>
<dbReference type="PRINTS" id="PR00039">
    <property type="entry name" value="HTHLYSR"/>
</dbReference>
<comment type="similarity">
    <text evidence="1">Belongs to the LysR transcriptional regulatory family.</text>
</comment>
<dbReference type="SUPFAM" id="SSF53850">
    <property type="entry name" value="Periplasmic binding protein-like II"/>
    <property type="match status" value="1"/>
</dbReference>
<dbReference type="InterPro" id="IPR005119">
    <property type="entry name" value="LysR_subst-bd"/>
</dbReference>
<dbReference type="InterPro" id="IPR036390">
    <property type="entry name" value="WH_DNA-bd_sf"/>
</dbReference>
<keyword evidence="7" id="KW-1185">Reference proteome</keyword>
<keyword evidence="4" id="KW-0804">Transcription</keyword>
<feature type="domain" description="HTH lysR-type" evidence="5">
    <location>
        <begin position="5"/>
        <end position="62"/>
    </location>
</feature>
<evidence type="ECO:0000256" key="2">
    <source>
        <dbReference type="ARBA" id="ARBA00023015"/>
    </source>
</evidence>
<dbReference type="RefSeq" id="WP_068099781.1">
    <property type="nucleotide sequence ID" value="NZ_JABUKE010000010.1"/>
</dbReference>
<evidence type="ECO:0000313" key="6">
    <source>
        <dbReference type="EMBL" id="MBY6319993.1"/>
    </source>
</evidence>
<reference evidence="6 7" key="1">
    <citation type="submission" date="2020-06" db="EMBL/GenBank/DDBJ databases">
        <title>Taxonomy, biology and ecology of Rhodococcus bacteria occurring in California pistachio and other woody hosts as revealed by genome sequence analyses.</title>
        <authorList>
            <person name="Gai Y."/>
            <person name="Riely B."/>
        </authorList>
    </citation>
    <scope>NUCLEOTIDE SEQUENCE [LARGE SCALE GENOMIC DNA]</scope>
    <source>
        <strain evidence="6 7">BP-284</strain>
    </source>
</reference>
<dbReference type="Gene3D" id="3.40.190.10">
    <property type="entry name" value="Periplasmic binding protein-like II"/>
    <property type="match status" value="2"/>
</dbReference>
<dbReference type="InterPro" id="IPR000847">
    <property type="entry name" value="LysR_HTH_N"/>
</dbReference>
<dbReference type="SUPFAM" id="SSF46785">
    <property type="entry name" value="Winged helix' DNA-binding domain"/>
    <property type="match status" value="1"/>
</dbReference>
<evidence type="ECO:0000313" key="7">
    <source>
        <dbReference type="Proteomes" id="UP001520140"/>
    </source>
</evidence>
<name>A0ABS7NPR0_9NOCA</name>
<proteinExistence type="inferred from homology"/>
<keyword evidence="2" id="KW-0805">Transcription regulation</keyword>
<dbReference type="PANTHER" id="PTHR30419">
    <property type="entry name" value="HTH-TYPE TRANSCRIPTIONAL REGULATOR YBHD"/>
    <property type="match status" value="1"/>
</dbReference>
<sequence length="305" mass="31825">MGINLGITHLRAVVALADHASFTTAATALQISQPNLSRAIAEAERRLGTRLFERTTRSVRVTGDGREVAARARRVLLEFDDGLAEIGRFVFGERGTVTVACLPSIAATFLPPFIVRFRAAYPDVAVDIRDGLRDDVLNAVRHGAVDFAVVAAAGGATDLDRSQIGSDSFVCALPPGHALAQRETVDWSDLNGQPFIAFGPESSISTYVTSTLERIGVTPGPTIQAHNVGAVAGLVAAGLGITAVPELVVPMMSFAGLVHRPLVPSVSREIAVVTLPGRSPSASARAFLALLTAVPSPTTTAAGTM</sequence>
<protein>
    <submittedName>
        <fullName evidence="6">LysR family transcriptional regulator</fullName>
    </submittedName>
</protein>
<dbReference type="InterPro" id="IPR050950">
    <property type="entry name" value="HTH-type_LysR_regulators"/>
</dbReference>
<accession>A0ABS7NPR0</accession>
<gene>
    <name evidence="6" type="ORF">HQ605_04070</name>
</gene>
<dbReference type="Gene3D" id="1.10.10.10">
    <property type="entry name" value="Winged helix-like DNA-binding domain superfamily/Winged helix DNA-binding domain"/>
    <property type="match status" value="1"/>
</dbReference>
<evidence type="ECO:0000256" key="1">
    <source>
        <dbReference type="ARBA" id="ARBA00009437"/>
    </source>
</evidence>
<dbReference type="PROSITE" id="PS50931">
    <property type="entry name" value="HTH_LYSR"/>
    <property type="match status" value="1"/>
</dbReference>
<comment type="caution">
    <text evidence="6">The sequence shown here is derived from an EMBL/GenBank/DDBJ whole genome shotgun (WGS) entry which is preliminary data.</text>
</comment>
<dbReference type="PANTHER" id="PTHR30419:SF8">
    <property type="entry name" value="NITROGEN ASSIMILATION TRANSCRIPTIONAL ACTIVATOR-RELATED"/>
    <property type="match status" value="1"/>
</dbReference>
<dbReference type="Pfam" id="PF03466">
    <property type="entry name" value="LysR_substrate"/>
    <property type="match status" value="1"/>
</dbReference>
<keyword evidence="3" id="KW-0238">DNA-binding</keyword>
<evidence type="ECO:0000259" key="5">
    <source>
        <dbReference type="PROSITE" id="PS50931"/>
    </source>
</evidence>
<dbReference type="Proteomes" id="UP001520140">
    <property type="component" value="Unassembled WGS sequence"/>
</dbReference>
<organism evidence="6 7">
    <name type="scientific">Rhodococcoides kroppenstedtii</name>
    <dbReference type="NCBI Taxonomy" id="293050"/>
    <lineage>
        <taxon>Bacteria</taxon>
        <taxon>Bacillati</taxon>
        <taxon>Actinomycetota</taxon>
        <taxon>Actinomycetes</taxon>
        <taxon>Mycobacteriales</taxon>
        <taxon>Nocardiaceae</taxon>
        <taxon>Rhodococcoides</taxon>
    </lineage>
</organism>
<dbReference type="Pfam" id="PF00126">
    <property type="entry name" value="HTH_1"/>
    <property type="match status" value="1"/>
</dbReference>